<dbReference type="SUPFAM" id="SSF53822">
    <property type="entry name" value="Periplasmic binding protein-like I"/>
    <property type="match status" value="1"/>
</dbReference>
<sequence length="65" mass="6829">MKRWLAVVCICMLAAAGCSKKPGQTEKVVRIGAAGPFTGDMAVFGADQLNAMKMAVDEWNARGGV</sequence>
<feature type="chain" id="PRO_5002533563" evidence="1">
    <location>
        <begin position="21"/>
        <end position="65"/>
    </location>
</feature>
<comment type="caution">
    <text evidence="2">The sequence shown here is derived from an EMBL/GenBank/DDBJ whole genome shotgun (WGS) entry which is preliminary data.</text>
</comment>
<name>A0A0G0M2Z0_UNCC2</name>
<keyword evidence="1" id="KW-0732">Signal</keyword>
<organism evidence="2 3">
    <name type="scientific">candidate division CPR2 bacterium GW2011_GWC2_39_10</name>
    <dbReference type="NCBI Taxonomy" id="1618345"/>
    <lineage>
        <taxon>Bacteria</taxon>
        <taxon>Bacteria division CPR2</taxon>
    </lineage>
</organism>
<proteinExistence type="predicted"/>
<evidence type="ECO:0000313" key="3">
    <source>
        <dbReference type="Proteomes" id="UP000034207"/>
    </source>
</evidence>
<evidence type="ECO:0000256" key="1">
    <source>
        <dbReference type="SAM" id="SignalP"/>
    </source>
</evidence>
<dbReference type="Gene3D" id="3.40.50.2300">
    <property type="match status" value="1"/>
</dbReference>
<feature type="non-terminal residue" evidence="2">
    <location>
        <position position="65"/>
    </location>
</feature>
<accession>A0A0G0M2Z0</accession>
<gene>
    <name evidence="2" type="ORF">UT18_C0009G0096</name>
</gene>
<evidence type="ECO:0000313" key="2">
    <source>
        <dbReference type="EMBL" id="KKQ94685.1"/>
    </source>
</evidence>
<dbReference type="PROSITE" id="PS51257">
    <property type="entry name" value="PROKAR_LIPOPROTEIN"/>
    <property type="match status" value="1"/>
</dbReference>
<reference evidence="2 3" key="1">
    <citation type="journal article" date="2015" name="Nature">
        <title>rRNA introns, odd ribosomes, and small enigmatic genomes across a large radiation of phyla.</title>
        <authorList>
            <person name="Brown C.T."/>
            <person name="Hug L.A."/>
            <person name="Thomas B.C."/>
            <person name="Sharon I."/>
            <person name="Castelle C.J."/>
            <person name="Singh A."/>
            <person name="Wilkins M.J."/>
            <person name="Williams K.H."/>
            <person name="Banfield J.F."/>
        </authorList>
    </citation>
    <scope>NUCLEOTIDE SEQUENCE [LARGE SCALE GENOMIC DNA]</scope>
</reference>
<protein>
    <submittedName>
        <fullName evidence="2">Leucine isoleucine valine threonine and alanine-binding protein</fullName>
    </submittedName>
</protein>
<dbReference type="AlphaFoldDB" id="A0A0G0M2Z0"/>
<feature type="signal peptide" evidence="1">
    <location>
        <begin position="1"/>
        <end position="20"/>
    </location>
</feature>
<dbReference type="Proteomes" id="UP000034207">
    <property type="component" value="Unassembled WGS sequence"/>
</dbReference>
<dbReference type="EMBL" id="LBVV01000009">
    <property type="protein sequence ID" value="KKQ94685.1"/>
    <property type="molecule type" value="Genomic_DNA"/>
</dbReference>
<dbReference type="InterPro" id="IPR028082">
    <property type="entry name" value="Peripla_BP_I"/>
</dbReference>